<evidence type="ECO:0000259" key="8">
    <source>
        <dbReference type="SMART" id="SM00587"/>
    </source>
</evidence>
<keyword evidence="3" id="KW-0285">Flavoprotein</keyword>
<keyword evidence="7" id="KW-0503">Monooxygenase</keyword>
<evidence type="ECO:0000256" key="3">
    <source>
        <dbReference type="ARBA" id="ARBA00022630"/>
    </source>
</evidence>
<protein>
    <recommendedName>
        <fullName evidence="8">CHK kinase-like domain-containing protein</fullName>
    </recommendedName>
</protein>
<dbReference type="PANTHER" id="PTHR11012:SF30">
    <property type="entry name" value="PROTEIN KINASE-LIKE DOMAIN-CONTAINING"/>
    <property type="match status" value="1"/>
</dbReference>
<evidence type="ECO:0000256" key="6">
    <source>
        <dbReference type="ARBA" id="ARBA00023002"/>
    </source>
</evidence>
<feature type="domain" description="CHK kinase-like" evidence="8">
    <location>
        <begin position="122"/>
        <end position="321"/>
    </location>
</feature>
<comment type="caution">
    <text evidence="9">The sequence shown here is derived from an EMBL/GenBank/DDBJ whole genome shotgun (WGS) entry which is preliminary data.</text>
</comment>
<dbReference type="Gene3D" id="3.50.50.60">
    <property type="entry name" value="FAD/NAD(P)-binding domain"/>
    <property type="match status" value="2"/>
</dbReference>
<evidence type="ECO:0000256" key="7">
    <source>
        <dbReference type="ARBA" id="ARBA00023033"/>
    </source>
</evidence>
<feature type="domain" description="CHK kinase-like" evidence="8">
    <location>
        <begin position="745"/>
        <end position="949"/>
    </location>
</feature>
<dbReference type="SMART" id="SM00587">
    <property type="entry name" value="CHK"/>
    <property type="match status" value="3"/>
</dbReference>
<reference evidence="9 10" key="1">
    <citation type="submission" date="2020-04" db="EMBL/GenBank/DDBJ databases">
        <authorList>
            <person name="Alioto T."/>
            <person name="Alioto T."/>
            <person name="Gomez Garrido J."/>
        </authorList>
    </citation>
    <scope>NUCLEOTIDE SEQUENCE [LARGE SCALE GENOMIC DNA]</scope>
</reference>
<evidence type="ECO:0000256" key="1">
    <source>
        <dbReference type="ARBA" id="ARBA00001974"/>
    </source>
</evidence>
<keyword evidence="4" id="KW-0274">FAD</keyword>
<dbReference type="SUPFAM" id="SSF56112">
    <property type="entry name" value="Protein kinase-like (PK-like)"/>
    <property type="match status" value="3"/>
</dbReference>
<proteinExistence type="inferred from homology"/>
<dbReference type="PRINTS" id="PR00370">
    <property type="entry name" value="FMOXYGENASE"/>
</dbReference>
<dbReference type="InterPro" id="IPR015897">
    <property type="entry name" value="CHK_kinase-like"/>
</dbReference>
<accession>A0A8S1E2N9</accession>
<evidence type="ECO:0000313" key="10">
    <source>
        <dbReference type="Proteomes" id="UP000494165"/>
    </source>
</evidence>
<gene>
    <name evidence="9" type="ORF">CLODIP_2_CD09175</name>
</gene>
<sequence length="1368" mass="156938">MSSLKDQVYPGDVIAAIKTIFGSEANVVDYEVSKGTSTVQGFMSCISRVRATCTVGSNPEIKVAQFIVKGMPVLEAQKAVVQDMRLFDQEVAFFTKCLPIMRKRCPDLKVVNCLFAHSASTIVMEDLSQNGFTTLMKSFEDLQDQLLTISQARMAIRELAKLHASSQGTDWLKIMPEFFEKDILLEVDDGKSCKQMVCNSIRGSVIPILEHIYRDETSKIKKYVDWIKDFEGNVFPFILKVNKANPRYRNALCHGDFGVNNIMVRTHPDSGDEIKIIDLQTVHFAPVHSDLLYFIYLAIKTIHGSDAHLIDYEVLKGTASVQGFMSSILRVRATCTVGNDPETKTAQFIVKRTPVLEAQRNSAARVFDQEVTFFTKCLPVLKKRCPDLKVVNCLFAHSASTIVMEDLSQQGYSTMTKNFDDLKHQILTLPQTRMVFRELAKFHAASQGTDWLKILPQYFEEDILFEVDGGKLIKQLVSNSILNCLLPIMKHIYRADPSKIQKYVDWMSDLEGNVFPVLTKANKPNPRYLNALCHGDCWLNNFMMKSHPDTSEPLDLRFIDMQIVRYAPVYSDLLYVMYLSLKSDFRAMHEATLIKTYVEQFNASCNVTPDPIKFDQFMKGYNESRFAGVLLATSMYPLVFVGDVAPPEGEDLTEENFNNLLGEEKNAEEKRVRATCTIENDPEIKTAQFIVKRMPILEAQRTAAKDMRLFNQEIAFYTKCLPIMQKRCPDLKVAKFFFAHSANTIVMEDLSLNGFATMAKNIDELKHQILNLSQTRMILRELAKFHASSVGTDWLKIVPEMFEQDVVYEANGGLWWKQMIKVSTLNSVIPILEHIYRSDLPKIRKYLDWIGNFEGNVYPLLIAANKQNPKYLNALCHGDCWVNNLMMKCHPVTGEPMELRFIDLQIVRYAPVYSDLLYVMYLSLKSEFRAKHEEALIRTAEAMNGKLRRRVAVIGAGPSGLVAARHFTAPDTPFECKIFEQGSDLGGTWIFTRNVEFDEIGRPVHSSMYENLRTNLPKEVMCYPDFPFPDYEKSYLTSEQVLKYLHDYAEKFRLREHIQFNKWVQEVKPVGNNDEWQLTIFDWLTKETSTEFFDAVIVCNGHFSRPNMPHFEGSDTFEGKIIHSREYRERSPFTDRRVLVIGGAFSAVDVVMELSSVAQCVYMSHHEKNIAGNFPENVKMTSDVDYFFKTGACFKNGDKNDFDDVIVCTGYKHYYPFLHKSCQITTDGYGVEPLYKHLINIEHPSMCLPAVNNYISPLQCADVQVRYFYQLLTGSFQLPEKSEMYNWLRADQKRRREELGFSARLAHRLGPLQKEYYDDLADTAGVQRILPVVSKLHARSVQLKLADLYTFRDRNFRVVDEQNFIELN</sequence>
<evidence type="ECO:0000256" key="5">
    <source>
        <dbReference type="ARBA" id="ARBA00022857"/>
    </source>
</evidence>
<dbReference type="InterPro" id="IPR011009">
    <property type="entry name" value="Kinase-like_dom_sf"/>
</dbReference>
<dbReference type="Proteomes" id="UP000494165">
    <property type="component" value="Unassembled WGS sequence"/>
</dbReference>
<dbReference type="InterPro" id="IPR036188">
    <property type="entry name" value="FAD/NAD-bd_sf"/>
</dbReference>
<keyword evidence="10" id="KW-1185">Reference proteome</keyword>
<dbReference type="FunFam" id="3.50.50.60:FF:000138">
    <property type="entry name" value="Flavin-containing monooxygenase"/>
    <property type="match status" value="1"/>
</dbReference>
<dbReference type="InterPro" id="IPR000960">
    <property type="entry name" value="Flavin_mOase"/>
</dbReference>
<dbReference type="Gene3D" id="3.90.1200.10">
    <property type="match status" value="2"/>
</dbReference>
<comment type="cofactor">
    <cofactor evidence="1">
        <name>FAD</name>
        <dbReference type="ChEBI" id="CHEBI:57692"/>
    </cofactor>
</comment>
<evidence type="ECO:0000313" key="9">
    <source>
        <dbReference type="EMBL" id="CAB3387240.1"/>
    </source>
</evidence>
<dbReference type="PANTHER" id="PTHR11012">
    <property type="entry name" value="PROTEIN KINASE-LIKE DOMAIN-CONTAINING"/>
    <property type="match status" value="1"/>
</dbReference>
<evidence type="ECO:0000256" key="4">
    <source>
        <dbReference type="ARBA" id="ARBA00022827"/>
    </source>
</evidence>
<dbReference type="InterPro" id="IPR004119">
    <property type="entry name" value="EcKL"/>
</dbReference>
<dbReference type="SUPFAM" id="SSF51905">
    <property type="entry name" value="FAD/NAD(P)-binding domain"/>
    <property type="match status" value="2"/>
</dbReference>
<name>A0A8S1E2N9_9INSE</name>
<dbReference type="Pfam" id="PF00743">
    <property type="entry name" value="FMO-like"/>
    <property type="match status" value="2"/>
</dbReference>
<keyword evidence="5" id="KW-0521">NADP</keyword>
<dbReference type="InterPro" id="IPR020946">
    <property type="entry name" value="Flavin_mOase-like"/>
</dbReference>
<dbReference type="Pfam" id="PF02958">
    <property type="entry name" value="EcKL"/>
    <property type="match status" value="3"/>
</dbReference>
<keyword evidence="6" id="KW-0560">Oxidoreductase</keyword>
<organism evidence="9 10">
    <name type="scientific">Cloeon dipterum</name>
    <dbReference type="NCBI Taxonomy" id="197152"/>
    <lineage>
        <taxon>Eukaryota</taxon>
        <taxon>Metazoa</taxon>
        <taxon>Ecdysozoa</taxon>
        <taxon>Arthropoda</taxon>
        <taxon>Hexapoda</taxon>
        <taxon>Insecta</taxon>
        <taxon>Pterygota</taxon>
        <taxon>Palaeoptera</taxon>
        <taxon>Ephemeroptera</taxon>
        <taxon>Pisciforma</taxon>
        <taxon>Baetidae</taxon>
        <taxon>Cloeon</taxon>
    </lineage>
</organism>
<evidence type="ECO:0000256" key="2">
    <source>
        <dbReference type="ARBA" id="ARBA00009183"/>
    </source>
</evidence>
<comment type="similarity">
    <text evidence="2">Belongs to the FMO family.</text>
</comment>
<dbReference type="GO" id="GO:0050660">
    <property type="term" value="F:flavin adenine dinucleotide binding"/>
    <property type="evidence" value="ECO:0007669"/>
    <property type="project" value="InterPro"/>
</dbReference>
<feature type="domain" description="CHK kinase-like" evidence="8">
    <location>
        <begin position="402"/>
        <end position="607"/>
    </location>
</feature>
<dbReference type="EMBL" id="CADEPI010000554">
    <property type="protein sequence ID" value="CAB3387240.1"/>
    <property type="molecule type" value="Genomic_DNA"/>
</dbReference>
<dbReference type="GO" id="GO:0004499">
    <property type="term" value="F:N,N-dimethylaniline monooxygenase activity"/>
    <property type="evidence" value="ECO:0007669"/>
    <property type="project" value="InterPro"/>
</dbReference>
<dbReference type="GO" id="GO:0050661">
    <property type="term" value="F:NADP binding"/>
    <property type="evidence" value="ECO:0007669"/>
    <property type="project" value="InterPro"/>
</dbReference>
<dbReference type="OrthoDB" id="190089at2759"/>